<comment type="caution">
    <text evidence="5">The sequence shown here is derived from an EMBL/GenBank/DDBJ whole genome shotgun (WGS) entry which is preliminary data.</text>
</comment>
<feature type="chain" id="PRO_5008660369" evidence="3">
    <location>
        <begin position="26"/>
        <end position="564"/>
    </location>
</feature>
<evidence type="ECO:0000313" key="6">
    <source>
        <dbReference type="Proteomes" id="UP000095143"/>
    </source>
</evidence>
<dbReference type="PANTHER" id="PTHR40940">
    <property type="entry name" value="PROTEIN BATD-RELATED"/>
    <property type="match status" value="1"/>
</dbReference>
<accession>A0A1C2EFM7</accession>
<dbReference type="InterPro" id="IPR057699">
    <property type="entry name" value="DUF7939"/>
</dbReference>
<dbReference type="OrthoDB" id="5293418at2"/>
<feature type="region of interest" description="Disordered" evidence="1">
    <location>
        <begin position="339"/>
        <end position="360"/>
    </location>
</feature>
<dbReference type="Proteomes" id="UP000095143">
    <property type="component" value="Unassembled WGS sequence"/>
</dbReference>
<evidence type="ECO:0000256" key="2">
    <source>
        <dbReference type="SAM" id="Phobius"/>
    </source>
</evidence>
<evidence type="ECO:0000259" key="4">
    <source>
        <dbReference type="Pfam" id="PF25607"/>
    </source>
</evidence>
<sequence>MSRLHRLLIAGMWCLFALVAQLAQADSAGSTLQSSVDRTRVNTGETVELTLETDDATVFGRPDMTALDTDFEVRDTRQLNSLTTLEGNVHATTRWLITLMPRHSGSIEIPSLKLGEMISKPIVLQVVDVGPVTQGQEQKLAPVFMEASLDQDSVYVQAQVLLTVRIYHSVSLFDDSSLTPLQVPDARIEKLGDTRTYEKQINGIRHGVIEMRYALYPQHSGKLTIPAQAFSATLVQDTTDASAAAAMAPGAIASGPKPGRLMHVTSLPLTLDVKPQPAHYPADTPWLPARSVSLSENWSPEPAHSQVGDSLTRTLQLKAEGLSSAQLPPLPATDVSALRRYPDQPQLSNKPGERGLTGVREEREALVPNRPGAIEIPAIDLVWWNTQEDHLEHSALPARTLQVSLNPAFAVDTPVSDNSNVTVIGPPVWPWQLSTVLLSFTTLLGFGLWWRGRWQPALARVAQTGPSPRTVLDDLKRASLANDPHATRQALDAWARQQPETLADMAARFVPLSHALDGLNGALYSETEKLWLGEDLWRAVKALPAIENPQDPSGGDSLPPLYPK</sequence>
<gene>
    <name evidence="5" type="ORF">BBI10_01020</name>
</gene>
<dbReference type="Pfam" id="PF25607">
    <property type="entry name" value="DUF7939"/>
    <property type="match status" value="1"/>
</dbReference>
<keyword evidence="3" id="KW-0732">Signal</keyword>
<dbReference type="RefSeq" id="WP_065986164.1">
    <property type="nucleotide sequence ID" value="NZ_MDEN01000046.1"/>
</dbReference>
<proteinExistence type="predicted"/>
<keyword evidence="2" id="KW-0472">Membrane</keyword>
<keyword evidence="2" id="KW-0812">Transmembrane</keyword>
<dbReference type="PANTHER" id="PTHR40940:SF1">
    <property type="entry name" value="PROTEIN BATD"/>
    <property type="match status" value="1"/>
</dbReference>
<keyword evidence="2" id="KW-1133">Transmembrane helix</keyword>
<feature type="domain" description="DUF7939" evidence="4">
    <location>
        <begin position="469"/>
        <end position="544"/>
    </location>
</feature>
<dbReference type="AlphaFoldDB" id="A0A1C2EFM7"/>
<evidence type="ECO:0000256" key="1">
    <source>
        <dbReference type="SAM" id="MobiDB-lite"/>
    </source>
</evidence>
<evidence type="ECO:0000256" key="3">
    <source>
        <dbReference type="SAM" id="SignalP"/>
    </source>
</evidence>
<feature type="signal peptide" evidence="3">
    <location>
        <begin position="1"/>
        <end position="25"/>
    </location>
</feature>
<feature type="transmembrane region" description="Helical" evidence="2">
    <location>
        <begin position="429"/>
        <end position="450"/>
    </location>
</feature>
<dbReference type="EMBL" id="MDEN01000046">
    <property type="protein sequence ID" value="OCX25735.1"/>
    <property type="molecule type" value="Genomic_DNA"/>
</dbReference>
<dbReference type="InterPro" id="IPR025738">
    <property type="entry name" value="BatD"/>
</dbReference>
<organism evidence="5 6">
    <name type="scientific">Pseudomonas graminis</name>
    <dbReference type="NCBI Taxonomy" id="158627"/>
    <lineage>
        <taxon>Bacteria</taxon>
        <taxon>Pseudomonadati</taxon>
        <taxon>Pseudomonadota</taxon>
        <taxon>Gammaproteobacteria</taxon>
        <taxon>Pseudomonadales</taxon>
        <taxon>Pseudomonadaceae</taxon>
        <taxon>Pseudomonas</taxon>
    </lineage>
</organism>
<name>A0A1C2EFM7_9PSED</name>
<reference evidence="5 6" key="1">
    <citation type="submission" date="2016-08" db="EMBL/GenBank/DDBJ databases">
        <title>Whole genome sequence of Pseudomonas graminis strain UASWS1507, a potential biological control agent for agriculture.</title>
        <authorList>
            <person name="Crovadore J."/>
            <person name="Calmin G."/>
            <person name="Chablais R."/>
            <person name="Cochard B."/>
            <person name="Lefort F."/>
        </authorList>
    </citation>
    <scope>NUCLEOTIDE SEQUENCE [LARGE SCALE GENOMIC DNA]</scope>
    <source>
        <strain evidence="5 6">UASWS1507</strain>
    </source>
</reference>
<dbReference type="Pfam" id="PF13584">
    <property type="entry name" value="BatD"/>
    <property type="match status" value="2"/>
</dbReference>
<evidence type="ECO:0000313" key="5">
    <source>
        <dbReference type="EMBL" id="OCX25735.1"/>
    </source>
</evidence>
<protein>
    <submittedName>
        <fullName evidence="5">Protein BatD</fullName>
    </submittedName>
</protein>